<name>A9NX23_PICSI</name>
<organism evidence="2">
    <name type="scientific">Picea sitchensis</name>
    <name type="common">Sitka spruce</name>
    <name type="synonym">Pinus sitchensis</name>
    <dbReference type="NCBI Taxonomy" id="3332"/>
    <lineage>
        <taxon>Eukaryota</taxon>
        <taxon>Viridiplantae</taxon>
        <taxon>Streptophyta</taxon>
        <taxon>Embryophyta</taxon>
        <taxon>Tracheophyta</taxon>
        <taxon>Spermatophyta</taxon>
        <taxon>Pinopsida</taxon>
        <taxon>Pinidae</taxon>
        <taxon>Conifers I</taxon>
        <taxon>Pinales</taxon>
        <taxon>Pinaceae</taxon>
        <taxon>Picea</taxon>
    </lineage>
</organism>
<dbReference type="OMA" id="CPPDAFF"/>
<dbReference type="EMBL" id="EF085888">
    <property type="protein sequence ID" value="ABK25184.1"/>
    <property type="molecule type" value="mRNA"/>
</dbReference>
<dbReference type="InterPro" id="IPR050466">
    <property type="entry name" value="Carboxylest/Gibb_receptor"/>
</dbReference>
<dbReference type="InterPro" id="IPR013094">
    <property type="entry name" value="AB_hydrolase_3"/>
</dbReference>
<dbReference type="PANTHER" id="PTHR23024">
    <property type="entry name" value="ARYLACETAMIDE DEACETYLASE"/>
    <property type="match status" value="1"/>
</dbReference>
<reference evidence="2" key="1">
    <citation type="journal article" date="2008" name="BMC Genomics">
        <title>A conifer genomics resource of 200,000 spruce (Picea spp.) ESTs and 6,464 high-quality, sequence-finished full-length cDNAs for Sitka spruce (Picea sitchensis).</title>
        <authorList>
            <person name="Ralph S.G."/>
            <person name="Chun H.J."/>
            <person name="Kolosova N."/>
            <person name="Cooper D."/>
            <person name="Oddy C."/>
            <person name="Ritland C.E."/>
            <person name="Kirkpatrick R."/>
            <person name="Moore R."/>
            <person name="Barber S."/>
            <person name="Holt R.A."/>
            <person name="Jones S.J."/>
            <person name="Marra M.A."/>
            <person name="Douglas C.J."/>
            <person name="Ritland K."/>
            <person name="Bohlmann J."/>
        </authorList>
    </citation>
    <scope>NUCLEOTIDE SEQUENCE</scope>
    <source>
        <tissue evidence="2">Bark</tissue>
    </source>
</reference>
<accession>A9NX23</accession>
<evidence type="ECO:0000313" key="2">
    <source>
        <dbReference type="EMBL" id="ABK25184.1"/>
    </source>
</evidence>
<dbReference type="InterPro" id="IPR029058">
    <property type="entry name" value="AB_hydrolase_fold"/>
</dbReference>
<dbReference type="AlphaFoldDB" id="A9NX23"/>
<dbReference type="GO" id="GO:0016787">
    <property type="term" value="F:hydrolase activity"/>
    <property type="evidence" value="ECO:0007669"/>
    <property type="project" value="InterPro"/>
</dbReference>
<dbReference type="PANTHER" id="PTHR23024:SF635">
    <property type="entry name" value="OS07G0162700 PROTEIN"/>
    <property type="match status" value="1"/>
</dbReference>
<feature type="domain" description="Alpha/beta hydrolase fold-3" evidence="1">
    <location>
        <begin position="77"/>
        <end position="303"/>
    </location>
</feature>
<dbReference type="Gene3D" id="3.40.50.1820">
    <property type="entry name" value="alpha/beta hydrolase"/>
    <property type="match status" value="1"/>
</dbReference>
<dbReference type="SUPFAM" id="SSF53474">
    <property type="entry name" value="alpha/beta-Hydrolases"/>
    <property type="match status" value="1"/>
</dbReference>
<protein>
    <recommendedName>
        <fullName evidence="1">Alpha/beta hydrolase fold-3 domain-containing protein</fullName>
    </recommendedName>
</protein>
<sequence>MASAEVENMSGVLKVYRDGTIFRVEDPRMFVKASLQGEGDVASKDIVLNEKLGLWVRLYLPSSHLQQQTEKRRLPLIVYFHGGGFCLASPALPDFHNFTLKLAASVGAIVVSVAYRLAPEHRLPAAYDDGITALQWVSSHAVHGGDYEHDPWLDSHADFSQVYLLGDSAGANIAHHAVAECGGVEAWSPMRVRGAIFVQPYFGAEKRTRSESECPPDAFFTLPLSDACWRVSLPVGSNRDHPFSNPWSDGAPKLEEVPLPPLLVAIGGRDMLRDRGLDYCESLKQCGKSLEVMVLEEEEHAFYALKPHCQSSERLMERISRFISSSPLESAIHNNDVA</sequence>
<dbReference type="Pfam" id="PF07859">
    <property type="entry name" value="Abhydrolase_3"/>
    <property type="match status" value="1"/>
</dbReference>
<proteinExistence type="evidence at transcript level"/>
<evidence type="ECO:0000259" key="1">
    <source>
        <dbReference type="Pfam" id="PF07859"/>
    </source>
</evidence>